<sequence length="51" mass="5998">MTACPMQYNLLLILPVTQDFWFNCYPWIHFGNCICDISTAETYPACSYELR</sequence>
<protein>
    <submittedName>
        <fullName evidence="1">Uncharacterized protein</fullName>
    </submittedName>
</protein>
<reference evidence="1" key="2">
    <citation type="journal article" date="2015" name="Data Brief">
        <title>Shoot transcriptome of the giant reed, Arundo donax.</title>
        <authorList>
            <person name="Barrero R.A."/>
            <person name="Guerrero F.D."/>
            <person name="Moolhuijzen P."/>
            <person name="Goolsby J.A."/>
            <person name="Tidwell J."/>
            <person name="Bellgard S.E."/>
            <person name="Bellgard M.I."/>
        </authorList>
    </citation>
    <scope>NUCLEOTIDE SEQUENCE</scope>
    <source>
        <tissue evidence="1">Shoot tissue taken approximately 20 cm above the soil surface</tissue>
    </source>
</reference>
<evidence type="ECO:0000313" key="1">
    <source>
        <dbReference type="EMBL" id="JAE32484.1"/>
    </source>
</evidence>
<name>A0A0A9H9J7_ARUDO</name>
<proteinExistence type="predicted"/>
<dbReference type="AlphaFoldDB" id="A0A0A9H9J7"/>
<accession>A0A0A9H9J7</accession>
<organism evidence="1">
    <name type="scientific">Arundo donax</name>
    <name type="common">Giant reed</name>
    <name type="synonym">Donax arundinaceus</name>
    <dbReference type="NCBI Taxonomy" id="35708"/>
    <lineage>
        <taxon>Eukaryota</taxon>
        <taxon>Viridiplantae</taxon>
        <taxon>Streptophyta</taxon>
        <taxon>Embryophyta</taxon>
        <taxon>Tracheophyta</taxon>
        <taxon>Spermatophyta</taxon>
        <taxon>Magnoliopsida</taxon>
        <taxon>Liliopsida</taxon>
        <taxon>Poales</taxon>
        <taxon>Poaceae</taxon>
        <taxon>PACMAD clade</taxon>
        <taxon>Arundinoideae</taxon>
        <taxon>Arundineae</taxon>
        <taxon>Arundo</taxon>
    </lineage>
</organism>
<reference evidence="1" key="1">
    <citation type="submission" date="2014-09" db="EMBL/GenBank/DDBJ databases">
        <authorList>
            <person name="Magalhaes I.L.F."/>
            <person name="Oliveira U."/>
            <person name="Santos F.R."/>
            <person name="Vidigal T.H.D.A."/>
            <person name="Brescovit A.D."/>
            <person name="Santos A.J."/>
        </authorList>
    </citation>
    <scope>NUCLEOTIDE SEQUENCE</scope>
    <source>
        <tissue evidence="1">Shoot tissue taken approximately 20 cm above the soil surface</tissue>
    </source>
</reference>
<dbReference type="EMBL" id="GBRH01165412">
    <property type="protein sequence ID" value="JAE32484.1"/>
    <property type="molecule type" value="Transcribed_RNA"/>
</dbReference>